<protein>
    <recommendedName>
        <fullName evidence="2">Transposase Tc1-like domain-containing protein</fullName>
    </recommendedName>
</protein>
<dbReference type="GeneID" id="20811778"/>
<proteinExistence type="predicted"/>
<accession>W4G9D5</accession>
<dbReference type="GO" id="GO:0006313">
    <property type="term" value="P:DNA transposition"/>
    <property type="evidence" value="ECO:0007669"/>
    <property type="project" value="InterPro"/>
</dbReference>
<name>W4G9D5_APHAT</name>
<organism evidence="3">
    <name type="scientific">Aphanomyces astaci</name>
    <name type="common">Crayfish plague agent</name>
    <dbReference type="NCBI Taxonomy" id="112090"/>
    <lineage>
        <taxon>Eukaryota</taxon>
        <taxon>Sar</taxon>
        <taxon>Stramenopiles</taxon>
        <taxon>Oomycota</taxon>
        <taxon>Saprolegniomycetes</taxon>
        <taxon>Saprolegniales</taxon>
        <taxon>Verrucalvaceae</taxon>
        <taxon>Aphanomyces</taxon>
    </lineage>
</organism>
<dbReference type="OrthoDB" id="104542at2759"/>
<dbReference type="InterPro" id="IPR002492">
    <property type="entry name" value="Transposase_Tc1-like"/>
</dbReference>
<dbReference type="GO" id="GO:0003677">
    <property type="term" value="F:DNA binding"/>
    <property type="evidence" value="ECO:0007669"/>
    <property type="project" value="InterPro"/>
</dbReference>
<dbReference type="VEuPathDB" id="FungiDB:H257_09782"/>
<feature type="domain" description="Transposase Tc1-like" evidence="2">
    <location>
        <begin position="39"/>
        <end position="94"/>
    </location>
</feature>
<evidence type="ECO:0000313" key="3">
    <source>
        <dbReference type="EMBL" id="ETV76317.1"/>
    </source>
</evidence>
<dbReference type="AlphaFoldDB" id="W4G9D5"/>
<dbReference type="GO" id="GO:0015074">
    <property type="term" value="P:DNA integration"/>
    <property type="evidence" value="ECO:0007669"/>
    <property type="project" value="InterPro"/>
</dbReference>
<evidence type="ECO:0000259" key="2">
    <source>
        <dbReference type="Pfam" id="PF01498"/>
    </source>
</evidence>
<dbReference type="EMBL" id="KI913137">
    <property type="protein sequence ID" value="ETV76317.1"/>
    <property type="molecule type" value="Genomic_DNA"/>
</dbReference>
<feature type="compositionally biased region" description="Polar residues" evidence="1">
    <location>
        <begin position="18"/>
        <end position="38"/>
    </location>
</feature>
<dbReference type="Pfam" id="PF01498">
    <property type="entry name" value="HTH_Tnp_Tc3_2"/>
    <property type="match status" value="1"/>
</dbReference>
<evidence type="ECO:0000256" key="1">
    <source>
        <dbReference type="SAM" id="MobiDB-lite"/>
    </source>
</evidence>
<feature type="region of interest" description="Disordered" evidence="1">
    <location>
        <begin position="1"/>
        <end position="38"/>
    </location>
</feature>
<reference evidence="3" key="1">
    <citation type="submission" date="2013-12" db="EMBL/GenBank/DDBJ databases">
        <title>The Genome Sequence of Aphanomyces astaci APO3.</title>
        <authorList>
            <consortium name="The Broad Institute Genomics Platform"/>
            <person name="Russ C."/>
            <person name="Tyler B."/>
            <person name="van West P."/>
            <person name="Dieguez-Uribeondo J."/>
            <person name="Young S.K."/>
            <person name="Zeng Q."/>
            <person name="Gargeya S."/>
            <person name="Fitzgerald M."/>
            <person name="Abouelleil A."/>
            <person name="Alvarado L."/>
            <person name="Chapman S.B."/>
            <person name="Gainer-Dewar J."/>
            <person name="Goldberg J."/>
            <person name="Griggs A."/>
            <person name="Gujja S."/>
            <person name="Hansen M."/>
            <person name="Howarth C."/>
            <person name="Imamovic A."/>
            <person name="Ireland A."/>
            <person name="Larimer J."/>
            <person name="McCowan C."/>
            <person name="Murphy C."/>
            <person name="Pearson M."/>
            <person name="Poon T.W."/>
            <person name="Priest M."/>
            <person name="Roberts A."/>
            <person name="Saif S."/>
            <person name="Shea T."/>
            <person name="Sykes S."/>
            <person name="Wortman J."/>
            <person name="Nusbaum C."/>
            <person name="Birren B."/>
        </authorList>
    </citation>
    <scope>NUCLEOTIDE SEQUENCE [LARGE SCALE GENOMIC DNA]</scope>
    <source>
        <strain evidence="3">APO3</strain>
    </source>
</reference>
<dbReference type="RefSeq" id="XP_009834442.1">
    <property type="nucleotide sequence ID" value="XM_009836140.1"/>
</dbReference>
<gene>
    <name evidence="3" type="ORF">H257_09782</name>
</gene>
<sequence length="102" mass="11775">MGLPEGPGGLWNEKEPRQSAQNERTRSKANTTGCVRGRSSSSRIQFDLDLDVSPRTVRRLLNKTTHFQYKKRKPTPRLTKAHKQARVEWAKDHVYFGTKWAP</sequence>